<dbReference type="CDD" id="cd00293">
    <property type="entry name" value="USP-like"/>
    <property type="match status" value="1"/>
</dbReference>
<proteinExistence type="inferred from homology"/>
<dbReference type="RefSeq" id="WP_223298987.1">
    <property type="nucleotide sequence ID" value="NZ_KK082174.1"/>
</dbReference>
<comment type="similarity">
    <text evidence="1">Belongs to the universal stress protein A family.</text>
</comment>
<dbReference type="InterPro" id="IPR014729">
    <property type="entry name" value="Rossmann-like_a/b/a_fold"/>
</dbReference>
<evidence type="ECO:0000259" key="2">
    <source>
        <dbReference type="Pfam" id="PF00582"/>
    </source>
</evidence>
<dbReference type="AlphaFoldDB" id="A0A9W5W6L8"/>
<sequence>MSLSPCAPRSIVESTPSVRASVTVLQGNAGQQIVETAAKRGADLIVIGSRGNSGLKEMFLGSVSPYVIKHTDKAILVIK</sequence>
<gene>
    <name evidence="3" type="ORF">BG53_07060</name>
</gene>
<name>A0A9W5W6L8_9BACL</name>
<dbReference type="InterPro" id="IPR006015">
    <property type="entry name" value="Universal_stress_UspA"/>
</dbReference>
<dbReference type="Proteomes" id="UP000053750">
    <property type="component" value="Unassembled WGS sequence"/>
</dbReference>
<feature type="domain" description="UspA" evidence="2">
    <location>
        <begin position="18"/>
        <end position="79"/>
    </location>
</feature>
<dbReference type="EMBL" id="JFHU01000200">
    <property type="protein sequence ID" value="EXX86113.1"/>
    <property type="molecule type" value="Genomic_DNA"/>
</dbReference>
<organism evidence="3 4">
    <name type="scientific">Paenibacillus darwinianus</name>
    <dbReference type="NCBI Taxonomy" id="1380763"/>
    <lineage>
        <taxon>Bacteria</taxon>
        <taxon>Bacillati</taxon>
        <taxon>Bacillota</taxon>
        <taxon>Bacilli</taxon>
        <taxon>Bacillales</taxon>
        <taxon>Paenibacillaceae</taxon>
        <taxon>Paenibacillus</taxon>
    </lineage>
</organism>
<dbReference type="PANTHER" id="PTHR46268">
    <property type="entry name" value="STRESS RESPONSE PROTEIN NHAX"/>
    <property type="match status" value="1"/>
</dbReference>
<dbReference type="PANTHER" id="PTHR46268:SF6">
    <property type="entry name" value="UNIVERSAL STRESS PROTEIN UP12"/>
    <property type="match status" value="1"/>
</dbReference>
<dbReference type="InterPro" id="IPR006016">
    <property type="entry name" value="UspA"/>
</dbReference>
<comment type="caution">
    <text evidence="3">The sequence shown here is derived from an EMBL/GenBank/DDBJ whole genome shotgun (WGS) entry which is preliminary data.</text>
</comment>
<evidence type="ECO:0000313" key="4">
    <source>
        <dbReference type="Proteomes" id="UP000053750"/>
    </source>
</evidence>
<protein>
    <submittedName>
        <fullName evidence="3">Universal stress protein UspA</fullName>
    </submittedName>
</protein>
<dbReference type="Pfam" id="PF00582">
    <property type="entry name" value="Usp"/>
    <property type="match status" value="1"/>
</dbReference>
<keyword evidence="4" id="KW-1185">Reference proteome</keyword>
<dbReference type="Gene3D" id="3.40.50.620">
    <property type="entry name" value="HUPs"/>
    <property type="match status" value="1"/>
</dbReference>
<evidence type="ECO:0000256" key="1">
    <source>
        <dbReference type="ARBA" id="ARBA00008791"/>
    </source>
</evidence>
<reference evidence="3 4" key="1">
    <citation type="submission" date="2014-02" db="EMBL/GenBank/DDBJ databases">
        <title>Genome sequence of Paenibacillus darwinianus reveals adaptive mechanisms for survival in Antarctic soils.</title>
        <authorList>
            <person name="Dsouza M."/>
            <person name="Taylor M.W."/>
            <person name="Turner S.J."/>
            <person name="Aislabie J."/>
        </authorList>
    </citation>
    <scope>NUCLEOTIDE SEQUENCE [LARGE SCALE GENOMIC DNA]</scope>
    <source>
        <strain evidence="3 4">CE1</strain>
    </source>
</reference>
<dbReference type="SUPFAM" id="SSF52402">
    <property type="entry name" value="Adenine nucleotide alpha hydrolases-like"/>
    <property type="match status" value="1"/>
</dbReference>
<evidence type="ECO:0000313" key="3">
    <source>
        <dbReference type="EMBL" id="EXX86113.1"/>
    </source>
</evidence>
<accession>A0A9W5W6L8</accession>
<dbReference type="PRINTS" id="PR01438">
    <property type="entry name" value="UNVRSLSTRESS"/>
</dbReference>